<dbReference type="SUPFAM" id="SSF48452">
    <property type="entry name" value="TPR-like"/>
    <property type="match status" value="1"/>
</dbReference>
<dbReference type="Pfam" id="PF14559">
    <property type="entry name" value="TPR_19"/>
    <property type="match status" value="1"/>
</dbReference>
<dbReference type="Pfam" id="PF00069">
    <property type="entry name" value="Pkinase"/>
    <property type="match status" value="1"/>
</dbReference>
<dbReference type="PANTHER" id="PTHR43289">
    <property type="entry name" value="MITOGEN-ACTIVATED PROTEIN KINASE KINASE KINASE 20-RELATED"/>
    <property type="match status" value="1"/>
</dbReference>
<dbReference type="RefSeq" id="WP_075085587.1">
    <property type="nucleotide sequence ID" value="NZ_CP042912.1"/>
</dbReference>
<dbReference type="GO" id="GO:0005524">
    <property type="term" value="F:ATP binding"/>
    <property type="evidence" value="ECO:0007669"/>
    <property type="project" value="UniProtKB-UniRule"/>
</dbReference>
<dbReference type="EC" id="2.7.11.1" evidence="1"/>
<keyword evidence="10" id="KW-1185">Reference proteome</keyword>
<gene>
    <name evidence="9" type="primary">pknB_18</name>
    <name evidence="9" type="ORF">MFFC18_17800</name>
</gene>
<dbReference type="Gene3D" id="1.10.510.10">
    <property type="entry name" value="Transferase(Phosphotransferase) domain 1"/>
    <property type="match status" value="1"/>
</dbReference>
<dbReference type="InterPro" id="IPR000719">
    <property type="entry name" value="Prot_kinase_dom"/>
</dbReference>
<evidence type="ECO:0000313" key="10">
    <source>
        <dbReference type="Proteomes" id="UP000322214"/>
    </source>
</evidence>
<dbReference type="NCBIfam" id="NF047558">
    <property type="entry name" value="TPR_END_plus"/>
    <property type="match status" value="2"/>
</dbReference>
<dbReference type="Gene3D" id="3.30.200.20">
    <property type="entry name" value="Phosphorylase Kinase, domain 1"/>
    <property type="match status" value="1"/>
</dbReference>
<dbReference type="InterPro" id="IPR011009">
    <property type="entry name" value="Kinase-like_dom_sf"/>
</dbReference>
<reference evidence="9 10" key="1">
    <citation type="submission" date="2019-08" db="EMBL/GenBank/DDBJ databases">
        <title>Deep-cultivation of Planctomycetes and their phenomic and genomic characterization uncovers novel biology.</title>
        <authorList>
            <person name="Wiegand S."/>
            <person name="Jogler M."/>
            <person name="Boedeker C."/>
            <person name="Pinto D."/>
            <person name="Vollmers J."/>
            <person name="Rivas-Marin E."/>
            <person name="Kohn T."/>
            <person name="Peeters S.H."/>
            <person name="Heuer A."/>
            <person name="Rast P."/>
            <person name="Oberbeckmann S."/>
            <person name="Bunk B."/>
            <person name="Jeske O."/>
            <person name="Meyerdierks A."/>
            <person name="Storesund J.E."/>
            <person name="Kallscheuer N."/>
            <person name="Luecker S."/>
            <person name="Lage O.M."/>
            <person name="Pohl T."/>
            <person name="Merkel B.J."/>
            <person name="Hornburger P."/>
            <person name="Mueller R.-W."/>
            <person name="Bruemmer F."/>
            <person name="Labrenz M."/>
            <person name="Spormann A.M."/>
            <person name="Op den Camp H."/>
            <person name="Overmann J."/>
            <person name="Amann R."/>
            <person name="Jetten M.S.M."/>
            <person name="Mascher T."/>
            <person name="Medema M.H."/>
            <person name="Devos D.P."/>
            <person name="Kaster A.-K."/>
            <person name="Ovreas L."/>
            <person name="Rohde M."/>
            <person name="Galperin M.Y."/>
            <person name="Jogler C."/>
        </authorList>
    </citation>
    <scope>NUCLEOTIDE SEQUENCE [LARGE SCALE GENOMIC DNA]</scope>
    <source>
        <strain evidence="9 10">FC18</strain>
    </source>
</reference>
<dbReference type="InterPro" id="IPR008271">
    <property type="entry name" value="Ser/Thr_kinase_AS"/>
</dbReference>
<dbReference type="PROSITE" id="PS00107">
    <property type="entry name" value="PROTEIN_KINASE_ATP"/>
    <property type="match status" value="1"/>
</dbReference>
<dbReference type="SMART" id="SM00220">
    <property type="entry name" value="S_TKc"/>
    <property type="match status" value="1"/>
</dbReference>
<evidence type="ECO:0000256" key="6">
    <source>
        <dbReference type="ARBA" id="ARBA00022840"/>
    </source>
</evidence>
<name>A0A5B9P8Z6_9BACT</name>
<dbReference type="Gene3D" id="1.25.40.10">
    <property type="entry name" value="Tetratricopeptide repeat domain"/>
    <property type="match status" value="2"/>
</dbReference>
<dbReference type="EMBL" id="CP042912">
    <property type="protein sequence ID" value="QEG21919.1"/>
    <property type="molecule type" value="Genomic_DNA"/>
</dbReference>
<evidence type="ECO:0000256" key="4">
    <source>
        <dbReference type="ARBA" id="ARBA00022741"/>
    </source>
</evidence>
<feature type="domain" description="Protein kinase" evidence="8">
    <location>
        <begin position="115"/>
        <end position="378"/>
    </location>
</feature>
<feature type="binding site" evidence="7">
    <location>
        <position position="144"/>
    </location>
    <ligand>
        <name>ATP</name>
        <dbReference type="ChEBI" id="CHEBI:30616"/>
    </ligand>
</feature>
<dbReference type="AlphaFoldDB" id="A0A5B9P8Z6"/>
<keyword evidence="3 9" id="KW-0808">Transferase</keyword>
<dbReference type="OrthoDB" id="9801841at2"/>
<evidence type="ECO:0000313" key="9">
    <source>
        <dbReference type="EMBL" id="QEG21919.1"/>
    </source>
</evidence>
<dbReference type="PROSITE" id="PS50011">
    <property type="entry name" value="PROTEIN_KINASE_DOM"/>
    <property type="match status" value="1"/>
</dbReference>
<organism evidence="9 10">
    <name type="scientific">Mariniblastus fucicola</name>
    <dbReference type="NCBI Taxonomy" id="980251"/>
    <lineage>
        <taxon>Bacteria</taxon>
        <taxon>Pseudomonadati</taxon>
        <taxon>Planctomycetota</taxon>
        <taxon>Planctomycetia</taxon>
        <taxon>Pirellulales</taxon>
        <taxon>Pirellulaceae</taxon>
        <taxon>Mariniblastus</taxon>
    </lineage>
</organism>
<dbReference type="KEGG" id="mff:MFFC18_17800"/>
<evidence type="ECO:0000259" key="8">
    <source>
        <dbReference type="PROSITE" id="PS50011"/>
    </source>
</evidence>
<keyword evidence="2" id="KW-0723">Serine/threonine-protein kinase</keyword>
<sequence length="1049" mass="117423">MTEDKHVSRDELLEMLGGEHESPHTNRIGEHVHQCSSCRDKLDELAAKSAIWNKAPELLKSNVPLQGNLGSNGIETTDLPSDVDKDSDQAQWSWPIDSLLDAPRHPEMLGRIGDYDIEREIGRGGMGIVLKAHEAELNRPLAIKVLAPHLASHGTARQRFAHEARAAAGVIHPNVIAVHRVENSGKNPYIVMPYIAGPSMQTLVEQRGPLPEEEIVRMTLQISAGLTAAHSQGLVHRDIKPANILVADGGNRVMITDFGLARAEDDASLTRTGWLTGTPNYMSPEQTRGERLDHRSDLFSLGSLIYFLATGRLPFRSESPLGVLRRIQEDHPTPVRQVNRNTSKTLADIIDVLLEKEPEDRFQSAAELHEVLSKQMFFLHQPDVSHPPVVKKKLASATPRRRTYWGGLLAGALLLGAAGYGLMPPAEQSDTAANEDNEMIAQVWATAESFDQATPTAQGQLAQSVSPMSVDDADRDWLQVDVTSEEHGQVGLVVIEPQEDDELSGQQAFEKGNANFHEGNYKQAIAYYKISTDDDHFRGMSRYNLGCAYALTEEPEKAMDELELAIDAGYDRYEKFKDDSDLAALRETDRFKDILAELKEIQQSRELLDKAMVMVGQEKYEQAVTMIREVMEIDGENEKAWLNLGYALHMQGKYDEAMEWHQKSANGKDHVALGNYNMACVFALRDNSDAAFKSLNSALDSGLAESLSMSHIKEDSDLKSLRDDDRFKEFIKRFTLEECKSEDSRFFLTDGSIKVSSSRFTIDLDSEEWNEEIEGEWKGELFDESFDLQIISEHDDSTWTWVYSHQFASNDFAPALKDKPEGFELSKRFGKLVFDGSFDGSVGSGDFEFIASDSFRQKLESDGIKSASDALLLQLFLSPEDETELIGKLKTFAKLELKEGTVDRLMLSGVDAVNVVSWRNAGLDVDANLDYIALNIDPDDFKEYANNFDIKDVRVFIESRVPVELLKSYRDADLNLKEYGSFAHGRVPASSVAAYRDAGFDVSKLEDLIHTRVPVSLVKRYREAGLNPQQHIEQLLQRISPAKLKRMQK</sequence>
<dbReference type="SUPFAM" id="SSF56112">
    <property type="entry name" value="Protein kinase-like (PK-like)"/>
    <property type="match status" value="1"/>
</dbReference>
<accession>A0A5B9P8Z6</accession>
<evidence type="ECO:0000256" key="1">
    <source>
        <dbReference type="ARBA" id="ARBA00012513"/>
    </source>
</evidence>
<evidence type="ECO:0000256" key="7">
    <source>
        <dbReference type="PROSITE-ProRule" id="PRU10141"/>
    </source>
</evidence>
<evidence type="ECO:0000256" key="5">
    <source>
        <dbReference type="ARBA" id="ARBA00022777"/>
    </source>
</evidence>
<dbReference type="GO" id="GO:0004674">
    <property type="term" value="F:protein serine/threonine kinase activity"/>
    <property type="evidence" value="ECO:0007669"/>
    <property type="project" value="UniProtKB-KW"/>
</dbReference>
<dbReference type="CDD" id="cd14014">
    <property type="entry name" value="STKc_PknB_like"/>
    <property type="match status" value="1"/>
</dbReference>
<dbReference type="Proteomes" id="UP000322214">
    <property type="component" value="Chromosome"/>
</dbReference>
<keyword evidence="5 9" id="KW-0418">Kinase</keyword>
<dbReference type="PROSITE" id="PS00108">
    <property type="entry name" value="PROTEIN_KINASE_ST"/>
    <property type="match status" value="1"/>
</dbReference>
<keyword evidence="6 7" id="KW-0067">ATP-binding</keyword>
<dbReference type="InterPro" id="IPR017441">
    <property type="entry name" value="Protein_kinase_ATP_BS"/>
</dbReference>
<dbReference type="SMART" id="SM00028">
    <property type="entry name" value="TPR"/>
    <property type="match status" value="4"/>
</dbReference>
<keyword evidence="4 7" id="KW-0547">Nucleotide-binding</keyword>
<dbReference type="InterPro" id="IPR011990">
    <property type="entry name" value="TPR-like_helical_dom_sf"/>
</dbReference>
<dbReference type="PANTHER" id="PTHR43289:SF6">
    <property type="entry name" value="SERINE_THREONINE-PROTEIN KINASE NEKL-3"/>
    <property type="match status" value="1"/>
</dbReference>
<dbReference type="InterPro" id="IPR019734">
    <property type="entry name" value="TPR_rpt"/>
</dbReference>
<protein>
    <recommendedName>
        <fullName evidence="1">non-specific serine/threonine protein kinase</fullName>
        <ecNumber evidence="1">2.7.11.1</ecNumber>
    </recommendedName>
</protein>
<proteinExistence type="predicted"/>
<dbReference type="STRING" id="980251.GCA_001642875_03381"/>
<evidence type="ECO:0000256" key="3">
    <source>
        <dbReference type="ARBA" id="ARBA00022679"/>
    </source>
</evidence>
<evidence type="ECO:0000256" key="2">
    <source>
        <dbReference type="ARBA" id="ARBA00022527"/>
    </source>
</evidence>
<dbReference type="FunFam" id="1.10.510.10:FF:000021">
    <property type="entry name" value="Serine/threonine protein kinase"/>
    <property type="match status" value="1"/>
</dbReference>